<evidence type="ECO:0000256" key="5">
    <source>
        <dbReference type="ARBA" id="ARBA00023134"/>
    </source>
</evidence>
<dbReference type="GO" id="GO:0005525">
    <property type="term" value="F:GTP binding"/>
    <property type="evidence" value="ECO:0007669"/>
    <property type="project" value="UniProtKB-KW"/>
</dbReference>
<dbReference type="GO" id="GO:0000028">
    <property type="term" value="P:ribosomal small subunit assembly"/>
    <property type="evidence" value="ECO:0007669"/>
    <property type="project" value="TreeGrafter"/>
</dbReference>
<organism evidence="10 11">
    <name type="scientific">Artemia franciscana</name>
    <name type="common">Brine shrimp</name>
    <name type="synonym">Artemia sanfranciscana</name>
    <dbReference type="NCBI Taxonomy" id="6661"/>
    <lineage>
        <taxon>Eukaryota</taxon>
        <taxon>Metazoa</taxon>
        <taxon>Ecdysozoa</taxon>
        <taxon>Arthropoda</taxon>
        <taxon>Crustacea</taxon>
        <taxon>Branchiopoda</taxon>
        <taxon>Anostraca</taxon>
        <taxon>Artemiidae</taxon>
        <taxon>Artemia</taxon>
    </lineage>
</organism>
<evidence type="ECO:0000259" key="9">
    <source>
        <dbReference type="Pfam" id="PF07650"/>
    </source>
</evidence>
<dbReference type="AlphaFoldDB" id="A0AA88H7W9"/>
<feature type="coiled-coil region" evidence="7">
    <location>
        <begin position="245"/>
        <end position="276"/>
    </location>
</feature>
<comment type="caution">
    <text evidence="10">The sequence shown here is derived from an EMBL/GenBank/DDBJ whole genome shotgun (WGS) entry which is preliminary data.</text>
</comment>
<dbReference type="InterPro" id="IPR015946">
    <property type="entry name" value="KH_dom-like_a/b"/>
</dbReference>
<evidence type="ECO:0000256" key="6">
    <source>
        <dbReference type="ARBA" id="ARBA00030975"/>
    </source>
</evidence>
<evidence type="ECO:0000256" key="7">
    <source>
        <dbReference type="SAM" id="Coils"/>
    </source>
</evidence>
<evidence type="ECO:0000256" key="4">
    <source>
        <dbReference type="ARBA" id="ARBA00022884"/>
    </source>
</evidence>
<dbReference type="InterPro" id="IPR005662">
    <property type="entry name" value="GTPase_Era-like"/>
</dbReference>
<feature type="domain" description="G" evidence="8">
    <location>
        <begin position="85"/>
        <end position="207"/>
    </location>
</feature>
<evidence type="ECO:0000256" key="2">
    <source>
        <dbReference type="ARBA" id="ARBA00019149"/>
    </source>
</evidence>
<dbReference type="InterPro" id="IPR005225">
    <property type="entry name" value="Small_GTP-bd"/>
</dbReference>
<evidence type="ECO:0000313" key="11">
    <source>
        <dbReference type="Proteomes" id="UP001187531"/>
    </source>
</evidence>
<dbReference type="PANTHER" id="PTHR42698">
    <property type="entry name" value="GTPASE ERA"/>
    <property type="match status" value="1"/>
</dbReference>
<proteinExistence type="inferred from homology"/>
<dbReference type="Pfam" id="PF07650">
    <property type="entry name" value="KH_2"/>
    <property type="match status" value="1"/>
</dbReference>
<dbReference type="PANTHER" id="PTHR42698:SF1">
    <property type="entry name" value="GTPASE ERA, MITOCHONDRIAL"/>
    <property type="match status" value="1"/>
</dbReference>
<protein>
    <recommendedName>
        <fullName evidence="2">GTPase Era, mitochondrial</fullName>
    </recommendedName>
    <alternativeName>
        <fullName evidence="6">ERA-like protein 1</fullName>
    </alternativeName>
</protein>
<dbReference type="SUPFAM" id="SSF54814">
    <property type="entry name" value="Prokaryotic type KH domain (KH-domain type II)"/>
    <property type="match status" value="1"/>
</dbReference>
<dbReference type="InterPro" id="IPR030388">
    <property type="entry name" value="G_ERA_dom"/>
</dbReference>
<dbReference type="GO" id="GO:0019843">
    <property type="term" value="F:rRNA binding"/>
    <property type="evidence" value="ECO:0007669"/>
    <property type="project" value="TreeGrafter"/>
</dbReference>
<dbReference type="EMBL" id="JAVRJZ010000078">
    <property type="protein sequence ID" value="KAK2703728.1"/>
    <property type="molecule type" value="Genomic_DNA"/>
</dbReference>
<sequence length="437" mass="49970">GSIFKMATCLNLICKLKKSTRLFCSVSIKQPNGNCGYSSDVGSYEPYDNQNERRSSVRSIPLNSELHEVLMHSKPDNPPISKLTQVSILGLPNAGKSTLANQIMKWKICTVSKKVHTTRKNCRAILVEDDTQIVFLDTPGLIGKKEMQRHKLEKSLLVDPENSLIDSNLLLYVHDVSCKRTRWKIDPKVLKLLYKYQEKEAVLVLNKIDLIRDKLRILDLTDELTEGVVGGIESNKSTRLTLKRKKRSEVDKEELFKKMEDEKEKSVAGIKRLEEAVDHKNLSDDELFERVKDLKGWRNFSSVFMVSALEDDGVDDLREYLVKSAKPSPWRYSSSLVTDIDPKEIVLQTVKEKLLDHLPMELPYVISPRIEFWDVSPSGLLSLVLSLRPKSKHWVKLIVGSGGARIKQISQEAEQDLRNTFRYDVRLKIIVEDPKSK</sequence>
<dbReference type="InterPro" id="IPR004044">
    <property type="entry name" value="KH_dom_type_2"/>
</dbReference>
<keyword evidence="3" id="KW-0547">Nucleotide-binding</keyword>
<dbReference type="CDD" id="cd04163">
    <property type="entry name" value="Era"/>
    <property type="match status" value="1"/>
</dbReference>
<name>A0AA88H7W9_ARTSF</name>
<comment type="similarity">
    <text evidence="1">Belongs to the TRAFAC class TrmE-Era-EngA-EngB-Septin-like GTPase superfamily. Era GTPase family.</text>
</comment>
<dbReference type="GO" id="GO:0043024">
    <property type="term" value="F:ribosomal small subunit binding"/>
    <property type="evidence" value="ECO:0007669"/>
    <property type="project" value="TreeGrafter"/>
</dbReference>
<feature type="non-terminal residue" evidence="10">
    <location>
        <position position="437"/>
    </location>
</feature>
<reference evidence="10" key="1">
    <citation type="submission" date="2023-07" db="EMBL/GenBank/DDBJ databases">
        <title>Chromosome-level genome assembly of Artemia franciscana.</title>
        <authorList>
            <person name="Jo E."/>
        </authorList>
    </citation>
    <scope>NUCLEOTIDE SEQUENCE</scope>
    <source>
        <tissue evidence="10">Whole body</tissue>
    </source>
</reference>
<dbReference type="NCBIfam" id="TIGR00231">
    <property type="entry name" value="small_GTP"/>
    <property type="match status" value="1"/>
</dbReference>
<evidence type="ECO:0000256" key="3">
    <source>
        <dbReference type="ARBA" id="ARBA00022741"/>
    </source>
</evidence>
<gene>
    <name evidence="10" type="ORF">QYM36_017877</name>
</gene>
<dbReference type="Gene3D" id="3.40.50.300">
    <property type="entry name" value="P-loop containing nucleotide triphosphate hydrolases"/>
    <property type="match status" value="1"/>
</dbReference>
<dbReference type="PRINTS" id="PR00326">
    <property type="entry name" value="GTP1OBG"/>
</dbReference>
<dbReference type="Gene3D" id="3.30.300.20">
    <property type="match status" value="1"/>
</dbReference>
<dbReference type="InterPro" id="IPR027417">
    <property type="entry name" value="P-loop_NTPase"/>
</dbReference>
<evidence type="ECO:0000256" key="1">
    <source>
        <dbReference type="ARBA" id="ARBA00007921"/>
    </source>
</evidence>
<dbReference type="GO" id="GO:0005759">
    <property type="term" value="C:mitochondrial matrix"/>
    <property type="evidence" value="ECO:0007669"/>
    <property type="project" value="TreeGrafter"/>
</dbReference>
<evidence type="ECO:0000259" key="8">
    <source>
        <dbReference type="Pfam" id="PF01926"/>
    </source>
</evidence>
<accession>A0AA88H7W9</accession>
<dbReference type="InterPro" id="IPR006073">
    <property type="entry name" value="GTP-bd"/>
</dbReference>
<keyword evidence="5" id="KW-0342">GTP-binding</keyword>
<dbReference type="InterPro" id="IPR009019">
    <property type="entry name" value="KH_sf_prok-type"/>
</dbReference>
<feature type="domain" description="KH type-2" evidence="9">
    <location>
        <begin position="396"/>
        <end position="430"/>
    </location>
</feature>
<dbReference type="Proteomes" id="UP001187531">
    <property type="component" value="Unassembled WGS sequence"/>
</dbReference>
<dbReference type="SUPFAM" id="SSF52540">
    <property type="entry name" value="P-loop containing nucleoside triphosphate hydrolases"/>
    <property type="match status" value="1"/>
</dbReference>
<keyword evidence="4" id="KW-0694">RNA-binding</keyword>
<keyword evidence="7" id="KW-0175">Coiled coil</keyword>
<evidence type="ECO:0000313" key="10">
    <source>
        <dbReference type="EMBL" id="KAK2703728.1"/>
    </source>
</evidence>
<dbReference type="Pfam" id="PF01926">
    <property type="entry name" value="MMR_HSR1"/>
    <property type="match status" value="1"/>
</dbReference>
<keyword evidence="11" id="KW-1185">Reference proteome</keyword>